<dbReference type="InterPro" id="IPR029903">
    <property type="entry name" value="RmlD-like-bd"/>
</dbReference>
<evidence type="ECO:0000313" key="5">
    <source>
        <dbReference type="Proteomes" id="UP000076623"/>
    </source>
</evidence>
<evidence type="ECO:0000259" key="3">
    <source>
        <dbReference type="Pfam" id="PF04321"/>
    </source>
</evidence>
<comment type="function">
    <text evidence="2">Catalyzes the reduction of dTDP-6-deoxy-L-lyxo-4-hexulose to yield dTDP-L-rhamnose.</text>
</comment>
<dbReference type="STRING" id="1221500.ABE65_007645"/>
<dbReference type="AlphaFoldDB" id="A0A160IM06"/>
<dbReference type="EMBL" id="CP015378">
    <property type="protein sequence ID" value="ANC76680.1"/>
    <property type="molecule type" value="Genomic_DNA"/>
</dbReference>
<reference evidence="4 5" key="1">
    <citation type="submission" date="2016-04" db="EMBL/GenBank/DDBJ databases">
        <title>Complete genome sequence of Fictibacillus phosphorivorans G25-29, a strain toxic to nematodes.</title>
        <authorList>
            <person name="Zheng Z."/>
        </authorList>
    </citation>
    <scope>NUCLEOTIDE SEQUENCE [LARGE SCALE GENOMIC DNA]</scope>
    <source>
        <strain evidence="4 5">G25-29</strain>
    </source>
</reference>
<dbReference type="InterPro" id="IPR036291">
    <property type="entry name" value="NAD(P)-bd_dom_sf"/>
</dbReference>
<proteinExistence type="inferred from homology"/>
<keyword evidence="5" id="KW-1185">Reference proteome</keyword>
<dbReference type="Proteomes" id="UP000076623">
    <property type="component" value="Chromosome"/>
</dbReference>
<comment type="similarity">
    <text evidence="1 2">Belongs to the dTDP-4-dehydrorhamnose reductase family.</text>
</comment>
<dbReference type="GO" id="GO:0008831">
    <property type="term" value="F:dTDP-4-dehydrorhamnose reductase activity"/>
    <property type="evidence" value="ECO:0007669"/>
    <property type="project" value="UniProtKB-EC"/>
</dbReference>
<accession>A0A160IM06</accession>
<dbReference type="GO" id="GO:0005829">
    <property type="term" value="C:cytosol"/>
    <property type="evidence" value="ECO:0007669"/>
    <property type="project" value="TreeGrafter"/>
</dbReference>
<dbReference type="CDD" id="cd05254">
    <property type="entry name" value="dTDP_HR_like_SDR_e"/>
    <property type="match status" value="1"/>
</dbReference>
<evidence type="ECO:0000313" key="4">
    <source>
        <dbReference type="EMBL" id="ANC76680.1"/>
    </source>
</evidence>
<dbReference type="EC" id="1.1.1.133" evidence="2"/>
<keyword evidence="2" id="KW-0521">NADP</keyword>
<organism evidence="4 5">
    <name type="scientific">Fictibacillus phosphorivorans</name>
    <dbReference type="NCBI Taxonomy" id="1221500"/>
    <lineage>
        <taxon>Bacteria</taxon>
        <taxon>Bacillati</taxon>
        <taxon>Bacillota</taxon>
        <taxon>Bacilli</taxon>
        <taxon>Bacillales</taxon>
        <taxon>Fictibacillaceae</taxon>
        <taxon>Fictibacillus</taxon>
    </lineage>
</organism>
<dbReference type="GO" id="GO:0019305">
    <property type="term" value="P:dTDP-rhamnose biosynthetic process"/>
    <property type="evidence" value="ECO:0007669"/>
    <property type="project" value="UniProtKB-UniPathway"/>
</dbReference>
<sequence length="271" mass="30774">MKIMILGANGMAGHMIASYFKTKTTHELLLTSRDGTEGHIQLDAKNLTQIAEVVQHHKPDLIINCIGLLNEYAAIHQREAILVNSLLPHELAYQLNVYGGKLIHISTDCVFSGHQGNYNEESVPDGLSMYAKTKQLGEIKKQPHLTIRTSIIGPELKNGIGLFHWFIQQKGTIKGFTHVKWNGVTTLELAKFIDHTIKNPITGLYHLTAPEVLSKYELLKIIKDIYQKDDVDIIPHTEPRLDRTLFNTRLDSEYKVASYEKQVQDLKNWLK</sequence>
<dbReference type="PANTHER" id="PTHR10491:SF4">
    <property type="entry name" value="METHIONINE ADENOSYLTRANSFERASE 2 SUBUNIT BETA"/>
    <property type="match status" value="1"/>
</dbReference>
<name>A0A160IM06_9BACL</name>
<evidence type="ECO:0000256" key="1">
    <source>
        <dbReference type="ARBA" id="ARBA00010944"/>
    </source>
</evidence>
<dbReference type="InterPro" id="IPR005913">
    <property type="entry name" value="dTDP_dehydrorham_reduct"/>
</dbReference>
<dbReference type="UniPathway" id="UPA00124"/>
<protein>
    <recommendedName>
        <fullName evidence="2">dTDP-4-dehydrorhamnose reductase</fullName>
        <ecNumber evidence="2">1.1.1.133</ecNumber>
    </recommendedName>
</protein>
<dbReference type="KEGG" id="fpn:ABE65_007645"/>
<keyword evidence="2" id="KW-0560">Oxidoreductase</keyword>
<feature type="domain" description="RmlD-like substrate binding" evidence="3">
    <location>
        <begin position="1"/>
        <end position="235"/>
    </location>
</feature>
<dbReference type="PANTHER" id="PTHR10491">
    <property type="entry name" value="DTDP-4-DEHYDRORHAMNOSE REDUCTASE"/>
    <property type="match status" value="1"/>
</dbReference>
<dbReference type="Pfam" id="PF04321">
    <property type="entry name" value="RmlD_sub_bind"/>
    <property type="match status" value="1"/>
</dbReference>
<comment type="pathway">
    <text evidence="2">Carbohydrate biosynthesis; dTDP-L-rhamnose biosynthesis.</text>
</comment>
<gene>
    <name evidence="4" type="ORF">ABE65_007645</name>
</gene>
<dbReference type="SUPFAM" id="SSF51735">
    <property type="entry name" value="NAD(P)-binding Rossmann-fold domains"/>
    <property type="match status" value="1"/>
</dbReference>
<evidence type="ECO:0000256" key="2">
    <source>
        <dbReference type="RuleBase" id="RU364082"/>
    </source>
</evidence>
<dbReference type="Gene3D" id="3.40.50.720">
    <property type="entry name" value="NAD(P)-binding Rossmann-like Domain"/>
    <property type="match status" value="1"/>
</dbReference>